<evidence type="ECO:0000313" key="1">
    <source>
        <dbReference type="EMBL" id="MFC5190319.1"/>
    </source>
</evidence>
<protein>
    <submittedName>
        <fullName evidence="1">Uncharacterized protein</fullName>
    </submittedName>
</protein>
<proteinExistence type="predicted"/>
<evidence type="ECO:0000313" key="2">
    <source>
        <dbReference type="Proteomes" id="UP001596163"/>
    </source>
</evidence>
<accession>A0ABW0BTJ3</accession>
<organism evidence="1 2">
    <name type="scientific">Algoriphagus aquatilis</name>
    <dbReference type="NCBI Taxonomy" id="490186"/>
    <lineage>
        <taxon>Bacteria</taxon>
        <taxon>Pseudomonadati</taxon>
        <taxon>Bacteroidota</taxon>
        <taxon>Cytophagia</taxon>
        <taxon>Cytophagales</taxon>
        <taxon>Cyclobacteriaceae</taxon>
        <taxon>Algoriphagus</taxon>
    </lineage>
</organism>
<name>A0ABW0BTJ3_9BACT</name>
<comment type="caution">
    <text evidence="1">The sequence shown here is derived from an EMBL/GenBank/DDBJ whole genome shotgun (WGS) entry which is preliminary data.</text>
</comment>
<dbReference type="RefSeq" id="WP_377911279.1">
    <property type="nucleotide sequence ID" value="NZ_JBHSKS010000001.1"/>
</dbReference>
<dbReference type="EMBL" id="JBHSKS010000001">
    <property type="protein sequence ID" value="MFC5190319.1"/>
    <property type="molecule type" value="Genomic_DNA"/>
</dbReference>
<gene>
    <name evidence="1" type="ORF">ACFPIK_00970</name>
</gene>
<reference evidence="2" key="1">
    <citation type="journal article" date="2019" name="Int. J. Syst. Evol. Microbiol.">
        <title>The Global Catalogue of Microorganisms (GCM) 10K type strain sequencing project: providing services to taxonomists for standard genome sequencing and annotation.</title>
        <authorList>
            <consortium name="The Broad Institute Genomics Platform"/>
            <consortium name="The Broad Institute Genome Sequencing Center for Infectious Disease"/>
            <person name="Wu L."/>
            <person name="Ma J."/>
        </authorList>
    </citation>
    <scope>NUCLEOTIDE SEQUENCE [LARGE SCALE GENOMIC DNA]</scope>
    <source>
        <strain evidence="2">CGMCC 1.7030</strain>
    </source>
</reference>
<dbReference type="Proteomes" id="UP001596163">
    <property type="component" value="Unassembled WGS sequence"/>
</dbReference>
<sequence>MIIQTLNCDFLIESSGASTGELYVYSHCKDELQRFFGSASVEFSPKPDWRFRAITGKQYLVHALIHMVKEVDYPAFPFKSSVWV</sequence>
<keyword evidence="2" id="KW-1185">Reference proteome</keyword>